<dbReference type="Proteomes" id="UP001597497">
    <property type="component" value="Unassembled WGS sequence"/>
</dbReference>
<gene>
    <name evidence="2" type="ORF">ACFSUC_00935</name>
</gene>
<evidence type="ECO:0000313" key="3">
    <source>
        <dbReference type="Proteomes" id="UP001597497"/>
    </source>
</evidence>
<feature type="compositionally biased region" description="Low complexity" evidence="1">
    <location>
        <begin position="20"/>
        <end position="31"/>
    </location>
</feature>
<evidence type="ECO:0008006" key="4">
    <source>
        <dbReference type="Google" id="ProtNLM"/>
    </source>
</evidence>
<proteinExistence type="predicted"/>
<name>A0ABW5R7V3_9BACL</name>
<evidence type="ECO:0000256" key="1">
    <source>
        <dbReference type="SAM" id="MobiDB-lite"/>
    </source>
</evidence>
<feature type="region of interest" description="Disordered" evidence="1">
    <location>
        <begin position="13"/>
        <end position="77"/>
    </location>
</feature>
<organism evidence="2 3">
    <name type="scientific">Marinicrinis sediminis</name>
    <dbReference type="NCBI Taxonomy" id="1652465"/>
    <lineage>
        <taxon>Bacteria</taxon>
        <taxon>Bacillati</taxon>
        <taxon>Bacillota</taxon>
        <taxon>Bacilli</taxon>
        <taxon>Bacillales</taxon>
        <taxon>Paenibacillaceae</taxon>
    </lineage>
</organism>
<dbReference type="EMBL" id="JBHUMM010000001">
    <property type="protein sequence ID" value="MFD2670167.1"/>
    <property type="molecule type" value="Genomic_DNA"/>
</dbReference>
<feature type="compositionally biased region" description="Gly residues" evidence="1">
    <location>
        <begin position="32"/>
        <end position="72"/>
    </location>
</feature>
<evidence type="ECO:0000313" key="2">
    <source>
        <dbReference type="EMBL" id="MFD2670167.1"/>
    </source>
</evidence>
<accession>A0ABW5R7V3</accession>
<dbReference type="RefSeq" id="WP_379927505.1">
    <property type="nucleotide sequence ID" value="NZ_JBHUMM010000001.1"/>
</dbReference>
<sequence length="164" mass="17684">MNTPYDPYDLHVNTYDDGRQQPIPGFPQFPGWPGGGQQIPGFPGGPFGPGGPQNGGQPGGIPGGPTQPGGPGSIPRPPQQLLTTYQQMSQNPAQAQSFVQQQQQQGALYAVGCEGRWTIIVTRTYNVFLMYVVRANAYGRTQGYIYPSYTFASFPTSAIAAYYC</sequence>
<reference evidence="3" key="1">
    <citation type="journal article" date="2019" name="Int. J. Syst. Evol. Microbiol.">
        <title>The Global Catalogue of Microorganisms (GCM) 10K type strain sequencing project: providing services to taxonomists for standard genome sequencing and annotation.</title>
        <authorList>
            <consortium name="The Broad Institute Genomics Platform"/>
            <consortium name="The Broad Institute Genome Sequencing Center for Infectious Disease"/>
            <person name="Wu L."/>
            <person name="Ma J."/>
        </authorList>
    </citation>
    <scope>NUCLEOTIDE SEQUENCE [LARGE SCALE GENOMIC DNA]</scope>
    <source>
        <strain evidence="3">KCTC 33676</strain>
    </source>
</reference>
<protein>
    <recommendedName>
        <fullName evidence="4">Collagen-like protein</fullName>
    </recommendedName>
</protein>
<keyword evidence="3" id="KW-1185">Reference proteome</keyword>
<comment type="caution">
    <text evidence="2">The sequence shown here is derived from an EMBL/GenBank/DDBJ whole genome shotgun (WGS) entry which is preliminary data.</text>
</comment>